<proteinExistence type="predicted"/>
<feature type="region of interest" description="Disordered" evidence="1">
    <location>
        <begin position="404"/>
        <end position="478"/>
    </location>
</feature>
<name>A0A812Y602_SYMPI</name>
<organism evidence="3 4">
    <name type="scientific">Symbiodinium pilosum</name>
    <name type="common">Dinoflagellate</name>
    <dbReference type="NCBI Taxonomy" id="2952"/>
    <lineage>
        <taxon>Eukaryota</taxon>
        <taxon>Sar</taxon>
        <taxon>Alveolata</taxon>
        <taxon>Dinophyceae</taxon>
        <taxon>Suessiales</taxon>
        <taxon>Symbiodiniaceae</taxon>
        <taxon>Symbiodinium</taxon>
    </lineage>
</organism>
<dbReference type="AlphaFoldDB" id="A0A812Y602"/>
<keyword evidence="2" id="KW-0732">Signal</keyword>
<evidence type="ECO:0000256" key="1">
    <source>
        <dbReference type="SAM" id="MobiDB-lite"/>
    </source>
</evidence>
<dbReference type="EMBL" id="CAJNIZ010047202">
    <property type="protein sequence ID" value="CAE7764224.1"/>
    <property type="molecule type" value="Genomic_DNA"/>
</dbReference>
<comment type="caution">
    <text evidence="3">The sequence shown here is derived from an EMBL/GenBank/DDBJ whole genome shotgun (WGS) entry which is preliminary data.</text>
</comment>
<keyword evidence="4" id="KW-1185">Reference proteome</keyword>
<accession>A0A812Y602</accession>
<feature type="signal peptide" evidence="2">
    <location>
        <begin position="1"/>
        <end position="21"/>
    </location>
</feature>
<feature type="compositionally biased region" description="Basic and acidic residues" evidence="1">
    <location>
        <begin position="442"/>
        <end position="472"/>
    </location>
</feature>
<reference evidence="3" key="1">
    <citation type="submission" date="2021-02" db="EMBL/GenBank/DDBJ databases">
        <authorList>
            <person name="Dougan E. K."/>
            <person name="Rhodes N."/>
            <person name="Thang M."/>
            <person name="Chan C."/>
        </authorList>
    </citation>
    <scope>NUCLEOTIDE SEQUENCE</scope>
</reference>
<evidence type="ECO:0000313" key="4">
    <source>
        <dbReference type="Proteomes" id="UP000649617"/>
    </source>
</evidence>
<evidence type="ECO:0000313" key="3">
    <source>
        <dbReference type="EMBL" id="CAE7764224.1"/>
    </source>
</evidence>
<protein>
    <submittedName>
        <fullName evidence="3">Uncharacterized protein</fullName>
    </submittedName>
</protein>
<evidence type="ECO:0000256" key="2">
    <source>
        <dbReference type="SAM" id="SignalP"/>
    </source>
</evidence>
<gene>
    <name evidence="3" type="ORF">SPIL2461_LOCUS22372</name>
</gene>
<feature type="non-terminal residue" evidence="3">
    <location>
        <position position="526"/>
    </location>
</feature>
<dbReference type="Proteomes" id="UP000649617">
    <property type="component" value="Unassembled WGS sequence"/>
</dbReference>
<sequence>MTRFLLSLAALALAPATGLEADAFGCQDSSSCKQGTSLLQHGSRKVASSAHRQVAIGKIDFDPAKLRHAQGEMQGFDMNGRLCALCETPSEERAPGNTFVQRSDCGNHSIFEHPDKAFLPLSSFRKEATEEQNETNAWCELNLEKGCADAVYNKDYLMFAKSVELSKVPIFGYSVNSFDQHYCYYNGWLEPEIRALQHDYEGMTAKGKELCKSEHLVQLGANGNMTLMDMMMHYLPYLPGTPISNPNIGAANFLAAWTCAMGSSACDMTYCAYSFCRKADGSFGTYEELTGSVPPATDTTMQEHWVAYARDGQLRAESIGRINASFKGVIAQESNKRSFRTVQVEKVRCMQDPETQPKLRVESRFHEERKEMQLVHERAKQTEQKLKEQEEHYTGVVQELKANLKKTEEERDKANDEVKETSKQREAETQAHQEEMEAEQQMARDERSKNEVLTKAREDLEKEVKEKEKQVHEAAVQHTELNKKLTQLEAKIEEERKLAQTKLEEERKLAQAKIEEERAKAQAITK</sequence>
<feature type="compositionally biased region" description="Basic and acidic residues" evidence="1">
    <location>
        <begin position="405"/>
        <end position="435"/>
    </location>
</feature>
<feature type="chain" id="PRO_5032606934" evidence="2">
    <location>
        <begin position="22"/>
        <end position="526"/>
    </location>
</feature>